<keyword evidence="3" id="KW-0539">Nucleus</keyword>
<sequence>MGRKPCCDADGIKRGPWTAEEDRKLVDFIVRNGIPCWRLVPNLAGVLAFSIARHSALDVDLCFDSNFIWEPYWKFAE</sequence>
<dbReference type="CDD" id="cd00167">
    <property type="entry name" value="SANT"/>
    <property type="match status" value="1"/>
</dbReference>
<dbReference type="PANTHER" id="PTHR47999:SF68">
    <property type="entry name" value="MYB DOMAIN PROTEIN 40"/>
    <property type="match status" value="1"/>
</dbReference>
<dbReference type="InterPro" id="IPR015495">
    <property type="entry name" value="Myb_TF_plants"/>
</dbReference>
<dbReference type="InterPro" id="IPR017930">
    <property type="entry name" value="Myb_dom"/>
</dbReference>
<evidence type="ECO:0000313" key="7">
    <source>
        <dbReference type="Proteomes" id="UP000639772"/>
    </source>
</evidence>
<dbReference type="Pfam" id="PF00249">
    <property type="entry name" value="Myb_DNA-binding"/>
    <property type="match status" value="1"/>
</dbReference>
<feature type="domain" description="Myb-like" evidence="4">
    <location>
        <begin position="9"/>
        <end position="40"/>
    </location>
</feature>
<dbReference type="Proteomes" id="UP000639772">
    <property type="component" value="Chromosome 13"/>
</dbReference>
<dbReference type="OrthoDB" id="2143914at2759"/>
<dbReference type="InterPro" id="IPR009057">
    <property type="entry name" value="Homeodomain-like_sf"/>
</dbReference>
<proteinExistence type="predicted"/>
<evidence type="ECO:0000256" key="1">
    <source>
        <dbReference type="ARBA" id="ARBA00004123"/>
    </source>
</evidence>
<feature type="domain" description="HTH myb-type" evidence="5">
    <location>
        <begin position="9"/>
        <end position="47"/>
    </location>
</feature>
<evidence type="ECO:0008006" key="8">
    <source>
        <dbReference type="Google" id="ProtNLM"/>
    </source>
</evidence>
<dbReference type="PROSITE" id="PS51294">
    <property type="entry name" value="HTH_MYB"/>
    <property type="match status" value="1"/>
</dbReference>
<dbReference type="InterPro" id="IPR001005">
    <property type="entry name" value="SANT/Myb"/>
</dbReference>
<reference evidence="6 7" key="1">
    <citation type="journal article" date="2020" name="Nat. Food">
        <title>A phased Vanilla planifolia genome enables genetic improvement of flavour and production.</title>
        <authorList>
            <person name="Hasing T."/>
            <person name="Tang H."/>
            <person name="Brym M."/>
            <person name="Khazi F."/>
            <person name="Huang T."/>
            <person name="Chambers A.H."/>
        </authorList>
    </citation>
    <scope>NUCLEOTIDE SEQUENCE [LARGE SCALE GENOMIC DNA]</scope>
    <source>
        <tissue evidence="6">Leaf</tissue>
    </source>
</reference>
<comment type="caution">
    <text evidence="6">The sequence shown here is derived from an EMBL/GenBank/DDBJ whole genome shotgun (WGS) entry which is preliminary data.</text>
</comment>
<dbReference type="SUPFAM" id="SSF46689">
    <property type="entry name" value="Homeodomain-like"/>
    <property type="match status" value="1"/>
</dbReference>
<comment type="subcellular location">
    <subcellularLocation>
        <location evidence="1">Nucleus</location>
    </subcellularLocation>
</comment>
<name>A0A835PPM3_VANPL</name>
<dbReference type="PANTHER" id="PTHR47999">
    <property type="entry name" value="TRANSCRIPTION FACTOR MYB8-RELATED-RELATED"/>
    <property type="match status" value="1"/>
</dbReference>
<dbReference type="EMBL" id="JADCNM010000013">
    <property type="protein sequence ID" value="KAG0456598.1"/>
    <property type="molecule type" value="Genomic_DNA"/>
</dbReference>
<evidence type="ECO:0000313" key="6">
    <source>
        <dbReference type="EMBL" id="KAG0456598.1"/>
    </source>
</evidence>
<dbReference type="GO" id="GO:0005634">
    <property type="term" value="C:nucleus"/>
    <property type="evidence" value="ECO:0007669"/>
    <property type="project" value="UniProtKB-SubCell"/>
</dbReference>
<gene>
    <name evidence="6" type="ORF">HPP92_024386</name>
</gene>
<evidence type="ECO:0000259" key="4">
    <source>
        <dbReference type="PROSITE" id="PS50090"/>
    </source>
</evidence>
<evidence type="ECO:0000256" key="3">
    <source>
        <dbReference type="ARBA" id="ARBA00023242"/>
    </source>
</evidence>
<dbReference type="PROSITE" id="PS50090">
    <property type="entry name" value="MYB_LIKE"/>
    <property type="match status" value="1"/>
</dbReference>
<dbReference type="Gene3D" id="1.10.10.60">
    <property type="entry name" value="Homeodomain-like"/>
    <property type="match status" value="1"/>
</dbReference>
<organism evidence="6 7">
    <name type="scientific">Vanilla planifolia</name>
    <name type="common">Vanilla</name>
    <dbReference type="NCBI Taxonomy" id="51239"/>
    <lineage>
        <taxon>Eukaryota</taxon>
        <taxon>Viridiplantae</taxon>
        <taxon>Streptophyta</taxon>
        <taxon>Embryophyta</taxon>
        <taxon>Tracheophyta</taxon>
        <taxon>Spermatophyta</taxon>
        <taxon>Magnoliopsida</taxon>
        <taxon>Liliopsida</taxon>
        <taxon>Asparagales</taxon>
        <taxon>Orchidaceae</taxon>
        <taxon>Vanilloideae</taxon>
        <taxon>Vanilleae</taxon>
        <taxon>Vanilla</taxon>
    </lineage>
</organism>
<protein>
    <recommendedName>
        <fullName evidence="8">Myb-like domain-containing protein</fullName>
    </recommendedName>
</protein>
<evidence type="ECO:0000259" key="5">
    <source>
        <dbReference type="PROSITE" id="PS51294"/>
    </source>
</evidence>
<accession>A0A835PPM3</accession>
<keyword evidence="2" id="KW-0238">DNA-binding</keyword>
<dbReference type="AlphaFoldDB" id="A0A835PPM3"/>
<evidence type="ECO:0000256" key="2">
    <source>
        <dbReference type="ARBA" id="ARBA00023125"/>
    </source>
</evidence>
<dbReference type="GO" id="GO:0003677">
    <property type="term" value="F:DNA binding"/>
    <property type="evidence" value="ECO:0007669"/>
    <property type="project" value="UniProtKB-KW"/>
</dbReference>